<dbReference type="EnsemblPlants" id="KQJ93036">
    <property type="protein sequence ID" value="KQJ93036"/>
    <property type="gene ID" value="BRADI_3g02381v3"/>
</dbReference>
<sequence length="65" mass="6983">MAKTSWPEVVGWPELNAADQINMDRPDVSVGFYMQGSPLPPGYDPTRVLIIVDASGVVIKTPVVG</sequence>
<evidence type="ECO:0000313" key="6">
    <source>
        <dbReference type="Proteomes" id="UP000008810"/>
    </source>
</evidence>
<name>A0A0Q3F3N2_BRADI</name>
<dbReference type="Gramene" id="KQJ93036">
    <property type="protein sequence ID" value="KQJ93036"/>
    <property type="gene ID" value="BRADI_3g02381v3"/>
</dbReference>
<proteinExistence type="inferred from homology"/>
<dbReference type="SUPFAM" id="SSF54654">
    <property type="entry name" value="CI-2 family of serine protease inhibitors"/>
    <property type="match status" value="1"/>
</dbReference>
<reference evidence="4 5" key="1">
    <citation type="journal article" date="2010" name="Nature">
        <title>Genome sequencing and analysis of the model grass Brachypodium distachyon.</title>
        <authorList>
            <consortium name="International Brachypodium Initiative"/>
        </authorList>
    </citation>
    <scope>NUCLEOTIDE SEQUENCE [LARGE SCALE GENOMIC DNA]</scope>
    <source>
        <strain evidence="4 5">Bd21</strain>
    </source>
</reference>
<dbReference type="EMBL" id="CM000882">
    <property type="protein sequence ID" value="KQJ93036.1"/>
    <property type="molecule type" value="Genomic_DNA"/>
</dbReference>
<dbReference type="Proteomes" id="UP000008810">
    <property type="component" value="Chromosome 3"/>
</dbReference>
<evidence type="ECO:0000313" key="5">
    <source>
        <dbReference type="EnsemblPlants" id="KQJ93036"/>
    </source>
</evidence>
<evidence type="ECO:0000256" key="1">
    <source>
        <dbReference type="ARBA" id="ARBA00008210"/>
    </source>
</evidence>
<reference evidence="4" key="2">
    <citation type="submission" date="2017-06" db="EMBL/GenBank/DDBJ databases">
        <title>WGS assembly of Brachypodium distachyon.</title>
        <authorList>
            <consortium name="The International Brachypodium Initiative"/>
            <person name="Lucas S."/>
            <person name="Harmon-Smith M."/>
            <person name="Lail K."/>
            <person name="Tice H."/>
            <person name="Grimwood J."/>
            <person name="Bruce D."/>
            <person name="Barry K."/>
            <person name="Shu S."/>
            <person name="Lindquist E."/>
            <person name="Wang M."/>
            <person name="Pitluck S."/>
            <person name="Vogel J.P."/>
            <person name="Garvin D.F."/>
            <person name="Mockler T.C."/>
            <person name="Schmutz J."/>
            <person name="Rokhsar D."/>
            <person name="Bevan M.W."/>
        </authorList>
    </citation>
    <scope>NUCLEOTIDE SEQUENCE</scope>
    <source>
        <strain evidence="4">Bd21</strain>
    </source>
</reference>
<evidence type="ECO:0000256" key="2">
    <source>
        <dbReference type="ARBA" id="ARBA00022690"/>
    </source>
</evidence>
<dbReference type="AlphaFoldDB" id="A0A0Q3F3N2"/>
<dbReference type="GO" id="GO:0004867">
    <property type="term" value="F:serine-type endopeptidase inhibitor activity"/>
    <property type="evidence" value="ECO:0007669"/>
    <property type="project" value="UniProtKB-KW"/>
</dbReference>
<gene>
    <name evidence="4" type="ORF">BRADI_3g02381v3</name>
</gene>
<dbReference type="PANTHER" id="PTHR33091:SF12">
    <property type="entry name" value="OS02G0124200 PROTEIN"/>
    <property type="match status" value="1"/>
</dbReference>
<dbReference type="FunCoup" id="A0A0Q3F3N2">
    <property type="interactions" value="9"/>
</dbReference>
<dbReference type="OrthoDB" id="606501at2759"/>
<comment type="similarity">
    <text evidence="1">Belongs to the protease inhibitor I13 (potato type I serine protease inhibitor) family.</text>
</comment>
<evidence type="ECO:0000313" key="4">
    <source>
        <dbReference type="EMBL" id="KQJ93036.1"/>
    </source>
</evidence>
<keyword evidence="2" id="KW-0646">Protease inhibitor</keyword>
<evidence type="ECO:0000256" key="3">
    <source>
        <dbReference type="ARBA" id="ARBA00022900"/>
    </source>
</evidence>
<keyword evidence="6" id="KW-1185">Reference proteome</keyword>
<protein>
    <submittedName>
        <fullName evidence="4 5">Uncharacterized protein</fullName>
    </submittedName>
</protein>
<accession>A0A0Q3F3N2</accession>
<dbReference type="InterPro" id="IPR036354">
    <property type="entry name" value="Prot_inh_pot1_sf"/>
</dbReference>
<dbReference type="GO" id="GO:0009611">
    <property type="term" value="P:response to wounding"/>
    <property type="evidence" value="ECO:0007669"/>
    <property type="project" value="InterPro"/>
</dbReference>
<dbReference type="InParanoid" id="A0A0Q3F3N2"/>
<organism evidence="4">
    <name type="scientific">Brachypodium distachyon</name>
    <name type="common">Purple false brome</name>
    <name type="synonym">Trachynia distachya</name>
    <dbReference type="NCBI Taxonomy" id="15368"/>
    <lineage>
        <taxon>Eukaryota</taxon>
        <taxon>Viridiplantae</taxon>
        <taxon>Streptophyta</taxon>
        <taxon>Embryophyta</taxon>
        <taxon>Tracheophyta</taxon>
        <taxon>Spermatophyta</taxon>
        <taxon>Magnoliopsida</taxon>
        <taxon>Liliopsida</taxon>
        <taxon>Poales</taxon>
        <taxon>Poaceae</taxon>
        <taxon>BOP clade</taxon>
        <taxon>Pooideae</taxon>
        <taxon>Stipodae</taxon>
        <taxon>Brachypodieae</taxon>
        <taxon>Brachypodium</taxon>
    </lineage>
</organism>
<dbReference type="PANTHER" id="PTHR33091">
    <property type="entry name" value="PROTEIN, PUTATIVE, EXPRESSED-RELATED"/>
    <property type="match status" value="1"/>
</dbReference>
<dbReference type="InterPro" id="IPR000864">
    <property type="entry name" value="Prot_inh_pot1"/>
</dbReference>
<dbReference type="Pfam" id="PF00280">
    <property type="entry name" value="potato_inhibit"/>
    <property type="match status" value="1"/>
</dbReference>
<reference evidence="5" key="3">
    <citation type="submission" date="2018-08" db="UniProtKB">
        <authorList>
            <consortium name="EnsemblPlants"/>
        </authorList>
    </citation>
    <scope>IDENTIFICATION</scope>
    <source>
        <strain evidence="5">cv. Bd21</strain>
    </source>
</reference>
<keyword evidence="3" id="KW-0722">Serine protease inhibitor</keyword>
<dbReference type="Gene3D" id="3.30.10.10">
    <property type="entry name" value="Trypsin Inhibitor V, subunit A"/>
    <property type="match status" value="1"/>
</dbReference>